<keyword evidence="7" id="KW-1185">Reference proteome</keyword>
<dbReference type="GO" id="GO:0005762">
    <property type="term" value="C:mitochondrial large ribosomal subunit"/>
    <property type="evidence" value="ECO:0007669"/>
    <property type="project" value="TreeGrafter"/>
</dbReference>
<dbReference type="AlphaFoldDB" id="A0AAF0F0Y8"/>
<name>A0AAF0F0Y8_9BASI</name>
<comment type="similarity">
    <text evidence="1">Belongs to the bacterial ribosomal protein bL27 family.</text>
</comment>
<evidence type="ECO:0000256" key="4">
    <source>
        <dbReference type="ARBA" id="ARBA00035267"/>
    </source>
</evidence>
<dbReference type="Gene3D" id="2.40.50.100">
    <property type="match status" value="1"/>
</dbReference>
<feature type="region of interest" description="Disordered" evidence="5">
    <location>
        <begin position="49"/>
        <end position="68"/>
    </location>
</feature>
<dbReference type="Proteomes" id="UP001217754">
    <property type="component" value="Chromosome 7"/>
</dbReference>
<reference evidence="6" key="1">
    <citation type="submission" date="2023-03" db="EMBL/GenBank/DDBJ databases">
        <title>Mating type loci evolution in Malassezia.</title>
        <authorList>
            <person name="Coelho M.A."/>
        </authorList>
    </citation>
    <scope>NUCLEOTIDE SEQUENCE</scope>
    <source>
        <strain evidence="6">CBS 9431</strain>
    </source>
</reference>
<protein>
    <recommendedName>
        <fullName evidence="4">Large ribosomal subunit protein bL27m</fullName>
    </recommendedName>
</protein>
<dbReference type="GeneID" id="85227405"/>
<evidence type="ECO:0000256" key="3">
    <source>
        <dbReference type="ARBA" id="ARBA00023274"/>
    </source>
</evidence>
<dbReference type="InterPro" id="IPR001684">
    <property type="entry name" value="Ribosomal_bL27"/>
</dbReference>
<dbReference type="PANTHER" id="PTHR15893:SF0">
    <property type="entry name" value="LARGE RIBOSOMAL SUBUNIT PROTEIN BL27M"/>
    <property type="match status" value="1"/>
</dbReference>
<dbReference type="Pfam" id="PF01016">
    <property type="entry name" value="Ribosomal_L27"/>
    <property type="match status" value="1"/>
</dbReference>
<dbReference type="GO" id="GO:0006412">
    <property type="term" value="P:translation"/>
    <property type="evidence" value="ECO:0007669"/>
    <property type="project" value="InterPro"/>
</dbReference>
<proteinExistence type="inferred from homology"/>
<accession>A0AAF0F0Y8</accession>
<sequence>MLGTLGAVRTASLRIATPLQTALMPSSALARPGLETLPTFAFGGAIQTRNSAKRGGGTTKNNRNSAGRRLGVKRSGSMFVYPGEILVRQRGTSWHAGENVKMGRDHTLYATEPGVVWFYKPQQAQKHAEQKPALGELPLRLLKPTTITQATPEAVKPHPSSPRRERRYVGVALSRELSLPTKIGAPRPRRFDKIDLNALEREKELRRKGIEPIALDPSLA</sequence>
<dbReference type="SUPFAM" id="SSF110324">
    <property type="entry name" value="Ribosomal L27 protein-like"/>
    <property type="match status" value="1"/>
</dbReference>
<evidence type="ECO:0000256" key="1">
    <source>
        <dbReference type="ARBA" id="ARBA00010797"/>
    </source>
</evidence>
<organism evidence="6 7">
    <name type="scientific">Malassezia japonica</name>
    <dbReference type="NCBI Taxonomy" id="223818"/>
    <lineage>
        <taxon>Eukaryota</taxon>
        <taxon>Fungi</taxon>
        <taxon>Dikarya</taxon>
        <taxon>Basidiomycota</taxon>
        <taxon>Ustilaginomycotina</taxon>
        <taxon>Malasseziomycetes</taxon>
        <taxon>Malasseziales</taxon>
        <taxon>Malasseziaceae</taxon>
        <taxon>Malassezia</taxon>
    </lineage>
</organism>
<dbReference type="GO" id="GO:0003735">
    <property type="term" value="F:structural constituent of ribosome"/>
    <property type="evidence" value="ECO:0007669"/>
    <property type="project" value="InterPro"/>
</dbReference>
<dbReference type="InterPro" id="IPR018261">
    <property type="entry name" value="Ribosomal_bL27_CS"/>
</dbReference>
<dbReference type="PANTHER" id="PTHR15893">
    <property type="entry name" value="RIBOSOMAL PROTEIN L27"/>
    <property type="match status" value="1"/>
</dbReference>
<dbReference type="EMBL" id="CP119964">
    <property type="protein sequence ID" value="WFD40765.1"/>
    <property type="molecule type" value="Genomic_DNA"/>
</dbReference>
<dbReference type="RefSeq" id="XP_060123662.1">
    <property type="nucleotide sequence ID" value="XM_060267679.1"/>
</dbReference>
<gene>
    <name evidence="6" type="primary">MRPL2</name>
    <name evidence="6" type="ORF">MJAP1_003754</name>
</gene>
<keyword evidence="3" id="KW-0687">Ribonucleoprotein</keyword>
<evidence type="ECO:0000313" key="6">
    <source>
        <dbReference type="EMBL" id="WFD40765.1"/>
    </source>
</evidence>
<evidence type="ECO:0000313" key="7">
    <source>
        <dbReference type="Proteomes" id="UP001217754"/>
    </source>
</evidence>
<evidence type="ECO:0000256" key="5">
    <source>
        <dbReference type="SAM" id="MobiDB-lite"/>
    </source>
</evidence>
<dbReference type="NCBIfam" id="TIGR00062">
    <property type="entry name" value="L27"/>
    <property type="match status" value="1"/>
</dbReference>
<keyword evidence="2 6" id="KW-0689">Ribosomal protein</keyword>
<dbReference type="PROSITE" id="PS00831">
    <property type="entry name" value="RIBOSOMAL_L27"/>
    <property type="match status" value="1"/>
</dbReference>
<evidence type="ECO:0000256" key="2">
    <source>
        <dbReference type="ARBA" id="ARBA00022980"/>
    </source>
</evidence>
<dbReference type="PRINTS" id="PR00063">
    <property type="entry name" value="RIBOSOMALL27"/>
</dbReference>